<dbReference type="Proteomes" id="UP001320245">
    <property type="component" value="Unassembled WGS sequence"/>
</dbReference>
<dbReference type="Gene3D" id="3.40.50.720">
    <property type="entry name" value="NAD(P)-binding Rossmann-like Domain"/>
    <property type="match status" value="1"/>
</dbReference>
<comment type="caution">
    <text evidence="3">The sequence shown here is derived from an EMBL/GenBank/DDBJ whole genome shotgun (WGS) entry which is preliminary data.</text>
</comment>
<evidence type="ECO:0000256" key="1">
    <source>
        <dbReference type="ARBA" id="ARBA00023589"/>
    </source>
</evidence>
<dbReference type="GO" id="GO:0000253">
    <property type="term" value="F:3-beta-hydroxysteroid 3-dehydrogenase (NADP+) activity"/>
    <property type="evidence" value="ECO:0007669"/>
    <property type="project" value="UniProtKB-EC"/>
</dbReference>
<dbReference type="GO" id="GO:0005741">
    <property type="term" value="C:mitochondrial outer membrane"/>
    <property type="evidence" value="ECO:0007669"/>
    <property type="project" value="TreeGrafter"/>
</dbReference>
<dbReference type="EMBL" id="JAJSPL020000030">
    <property type="protein sequence ID" value="KAK7737386.1"/>
    <property type="molecule type" value="Genomic_DNA"/>
</dbReference>
<dbReference type="AlphaFoldDB" id="A0AAN9U2K2"/>
<dbReference type="SUPFAM" id="SSF51735">
    <property type="entry name" value="NAD(P)-binding Rossmann-fold domains"/>
    <property type="match status" value="1"/>
</dbReference>
<name>A0AAN9U2K2_9PEZI</name>
<dbReference type="GO" id="GO:0005811">
    <property type="term" value="C:lipid droplet"/>
    <property type="evidence" value="ECO:0007669"/>
    <property type="project" value="TreeGrafter"/>
</dbReference>
<dbReference type="PANTHER" id="PTHR43647">
    <property type="entry name" value="DEHYDROGENASE"/>
    <property type="match status" value="1"/>
</dbReference>
<dbReference type="EC" id="1.1.1.270" evidence="2"/>
<dbReference type="PRINTS" id="PR00081">
    <property type="entry name" value="GDHRDH"/>
</dbReference>
<evidence type="ECO:0000313" key="4">
    <source>
        <dbReference type="Proteomes" id="UP001320245"/>
    </source>
</evidence>
<gene>
    <name evidence="3" type="ORF">SLS53_006691</name>
</gene>
<evidence type="ECO:0000256" key="2">
    <source>
        <dbReference type="ARBA" id="ARBA00023621"/>
    </source>
</evidence>
<dbReference type="InterPro" id="IPR002347">
    <property type="entry name" value="SDR_fam"/>
</dbReference>
<sequence>MALSSSSKGTVLVTGANGTVGSEIVSQILSTPELAAYHGIYTVRNKDNAPALARALQSGAATQAHSHVVISLDLADLGSVRAVAKNISQQVADDDIPPIRALILNAGYLEFTRQSWTADGFDMTFASNYLGHWLLTLLLLRSMDRDTGRIVVVGSESHDPYNPKSKAAFNHERWMNFMDDVHGSGLIAKGTWSTSKEDPTFHSGFRRYGASKFCQALMIPELQRRLDTDPALQNLCVLGVDPGSMPGNLTRRGPWIIRVFLFKLIMPWLAPLMAWFQPNGSLRTVKMGAADIIAAALWRGKSPKGMYFYGSQISQVTPEARDEKKKGRLWVDTVSYTQLQAEETVLANWK</sequence>
<reference evidence="3 4" key="1">
    <citation type="journal article" date="2023" name="PLoS ONE">
        <title>Cytospora paraplurivora sp. nov. isolated from orchards with fruit tree decline syndrome in Ontario, Canada.</title>
        <authorList>
            <person name="Ilyukhin E."/>
            <person name="Nguyen H.D.T."/>
            <person name="Castle A.J."/>
            <person name="Ellouze W."/>
        </authorList>
    </citation>
    <scope>NUCLEOTIDE SEQUENCE [LARGE SCALE GENOMIC DNA]</scope>
    <source>
        <strain evidence="3 4">FDS-564</strain>
    </source>
</reference>
<protein>
    <recommendedName>
        <fullName evidence="2">3beta-hydroxysteroid 3-dehydrogenase</fullName>
        <ecNumber evidence="2">1.1.1.270</ecNumber>
    </recommendedName>
</protein>
<dbReference type="InterPro" id="IPR051593">
    <property type="entry name" value="Ergosterol_Biosynth_ERG27"/>
</dbReference>
<dbReference type="Pfam" id="PF00106">
    <property type="entry name" value="adh_short"/>
    <property type="match status" value="1"/>
</dbReference>
<dbReference type="PANTHER" id="PTHR43647:SF4">
    <property type="entry name" value="KETOREDUCTASE (KR) DOMAIN-CONTAINING PROTEIN"/>
    <property type="match status" value="1"/>
</dbReference>
<comment type="pathway">
    <text evidence="1">Steroid biosynthesis; zymosterol biosynthesis; zymosterol from lanosterol: step 5/6.</text>
</comment>
<dbReference type="GO" id="GO:0005789">
    <property type="term" value="C:endoplasmic reticulum membrane"/>
    <property type="evidence" value="ECO:0007669"/>
    <property type="project" value="TreeGrafter"/>
</dbReference>
<proteinExistence type="predicted"/>
<keyword evidence="4" id="KW-1185">Reference proteome</keyword>
<accession>A0AAN9U2K2</accession>
<dbReference type="InterPro" id="IPR036291">
    <property type="entry name" value="NAD(P)-bd_dom_sf"/>
</dbReference>
<organism evidence="3 4">
    <name type="scientific">Cytospora paraplurivora</name>
    <dbReference type="NCBI Taxonomy" id="2898453"/>
    <lineage>
        <taxon>Eukaryota</taxon>
        <taxon>Fungi</taxon>
        <taxon>Dikarya</taxon>
        <taxon>Ascomycota</taxon>
        <taxon>Pezizomycotina</taxon>
        <taxon>Sordariomycetes</taxon>
        <taxon>Sordariomycetidae</taxon>
        <taxon>Diaporthales</taxon>
        <taxon>Cytosporaceae</taxon>
        <taxon>Cytospora</taxon>
    </lineage>
</organism>
<evidence type="ECO:0000313" key="3">
    <source>
        <dbReference type="EMBL" id="KAK7737386.1"/>
    </source>
</evidence>